<proteinExistence type="predicted"/>
<feature type="region of interest" description="Disordered" evidence="1">
    <location>
        <begin position="1"/>
        <end position="29"/>
    </location>
</feature>
<evidence type="ECO:0000256" key="1">
    <source>
        <dbReference type="SAM" id="MobiDB-lite"/>
    </source>
</evidence>
<evidence type="ECO:0000313" key="2">
    <source>
        <dbReference type="EMBL" id="GIY38382.1"/>
    </source>
</evidence>
<name>A0AAV4T145_CAEEX</name>
<evidence type="ECO:0000313" key="3">
    <source>
        <dbReference type="Proteomes" id="UP001054945"/>
    </source>
</evidence>
<dbReference type="Proteomes" id="UP001054945">
    <property type="component" value="Unassembled WGS sequence"/>
</dbReference>
<keyword evidence="3" id="KW-1185">Reference proteome</keyword>
<reference evidence="2 3" key="1">
    <citation type="submission" date="2021-06" db="EMBL/GenBank/DDBJ databases">
        <title>Caerostris extrusa draft genome.</title>
        <authorList>
            <person name="Kono N."/>
            <person name="Arakawa K."/>
        </authorList>
    </citation>
    <scope>NUCLEOTIDE SEQUENCE [LARGE SCALE GENOMIC DNA]</scope>
</reference>
<accession>A0AAV4T145</accession>
<dbReference type="EMBL" id="BPLR01010295">
    <property type="protein sequence ID" value="GIY38382.1"/>
    <property type="molecule type" value="Genomic_DNA"/>
</dbReference>
<gene>
    <name evidence="2" type="ORF">CEXT_123041</name>
</gene>
<protein>
    <submittedName>
        <fullName evidence="2">Uncharacterized protein</fullName>
    </submittedName>
</protein>
<dbReference type="AlphaFoldDB" id="A0AAV4T145"/>
<feature type="non-terminal residue" evidence="2">
    <location>
        <position position="29"/>
    </location>
</feature>
<comment type="caution">
    <text evidence="2">The sequence shown here is derived from an EMBL/GenBank/DDBJ whole genome shotgun (WGS) entry which is preliminary data.</text>
</comment>
<feature type="compositionally biased region" description="Polar residues" evidence="1">
    <location>
        <begin position="1"/>
        <end position="16"/>
    </location>
</feature>
<organism evidence="2 3">
    <name type="scientific">Caerostris extrusa</name>
    <name type="common">Bark spider</name>
    <name type="synonym">Caerostris bankana</name>
    <dbReference type="NCBI Taxonomy" id="172846"/>
    <lineage>
        <taxon>Eukaryota</taxon>
        <taxon>Metazoa</taxon>
        <taxon>Ecdysozoa</taxon>
        <taxon>Arthropoda</taxon>
        <taxon>Chelicerata</taxon>
        <taxon>Arachnida</taxon>
        <taxon>Araneae</taxon>
        <taxon>Araneomorphae</taxon>
        <taxon>Entelegynae</taxon>
        <taxon>Araneoidea</taxon>
        <taxon>Araneidae</taxon>
        <taxon>Caerostris</taxon>
    </lineage>
</organism>
<sequence>MTLSFPESTRPSSASSDDGFVGSKRAQPT</sequence>